<dbReference type="Proteomes" id="UP000243459">
    <property type="component" value="Chromosome 7"/>
</dbReference>
<dbReference type="InterPro" id="IPR009291">
    <property type="entry name" value="Vps62"/>
</dbReference>
<feature type="region of interest" description="Disordered" evidence="1">
    <location>
        <begin position="194"/>
        <end position="215"/>
    </location>
</feature>
<feature type="region of interest" description="Disordered" evidence="1">
    <location>
        <begin position="108"/>
        <end position="141"/>
    </location>
</feature>
<dbReference type="Pfam" id="PF06101">
    <property type="entry name" value="Vps62"/>
    <property type="match status" value="1"/>
</dbReference>
<feature type="compositionally biased region" description="Basic and acidic residues" evidence="1">
    <location>
        <begin position="204"/>
        <end position="215"/>
    </location>
</feature>
<protein>
    <submittedName>
        <fullName evidence="2">Uncharacterized protein</fullName>
    </submittedName>
</protein>
<dbReference type="AlphaFoldDB" id="A0A5P1EIA5"/>
<keyword evidence="3" id="KW-1185">Reference proteome</keyword>
<evidence type="ECO:0000256" key="1">
    <source>
        <dbReference type="SAM" id="MobiDB-lite"/>
    </source>
</evidence>
<reference evidence="3" key="1">
    <citation type="journal article" date="2017" name="Nat. Commun.">
        <title>The asparagus genome sheds light on the origin and evolution of a young Y chromosome.</title>
        <authorList>
            <person name="Harkess A."/>
            <person name="Zhou J."/>
            <person name="Xu C."/>
            <person name="Bowers J.E."/>
            <person name="Van der Hulst R."/>
            <person name="Ayyampalayam S."/>
            <person name="Mercati F."/>
            <person name="Riccardi P."/>
            <person name="McKain M.R."/>
            <person name="Kakrana A."/>
            <person name="Tang H."/>
            <person name="Ray J."/>
            <person name="Groenendijk J."/>
            <person name="Arikit S."/>
            <person name="Mathioni S.M."/>
            <person name="Nakano M."/>
            <person name="Shan H."/>
            <person name="Telgmann-Rauber A."/>
            <person name="Kanno A."/>
            <person name="Yue Z."/>
            <person name="Chen H."/>
            <person name="Li W."/>
            <person name="Chen Y."/>
            <person name="Xu X."/>
            <person name="Zhang Y."/>
            <person name="Luo S."/>
            <person name="Chen H."/>
            <person name="Gao J."/>
            <person name="Mao Z."/>
            <person name="Pires J.C."/>
            <person name="Luo M."/>
            <person name="Kudrna D."/>
            <person name="Wing R.A."/>
            <person name="Meyers B.C."/>
            <person name="Yi K."/>
            <person name="Kong H."/>
            <person name="Lavrijsen P."/>
            <person name="Sunseri F."/>
            <person name="Falavigna A."/>
            <person name="Ye Y."/>
            <person name="Leebens-Mack J.H."/>
            <person name="Chen G."/>
        </authorList>
    </citation>
    <scope>NUCLEOTIDE SEQUENCE [LARGE SCALE GENOMIC DNA]</scope>
    <source>
        <strain evidence="3">cv. DH0086</strain>
    </source>
</reference>
<evidence type="ECO:0000313" key="2">
    <source>
        <dbReference type="EMBL" id="ONK65483.1"/>
    </source>
</evidence>
<proteinExistence type="predicted"/>
<feature type="compositionally biased region" description="Basic residues" evidence="1">
    <location>
        <begin position="64"/>
        <end position="80"/>
    </location>
</feature>
<dbReference type="Gramene" id="ONK65483">
    <property type="protein sequence ID" value="ONK65483"/>
    <property type="gene ID" value="A4U43_C07F37570"/>
</dbReference>
<accession>A0A5P1EIA5</accession>
<sequence length="215" mass="23905">MFEEQELVDLLLDAEPSPNSSAVPSLFSGDILPSRRNIPPFLNILAFFETAASLPKGADPNPRRSVRTARTSLRRLKRRGNTGWTPADDGQKELIKKGDVSKPQAYLHCQANARPRRSPTSDGRTHGHRDGLRGGGAGLPVTGGVEEPPWLNYMREWGPKVSYDIANELKDVERFLPKKLRRALEDFVRGLPSEILGEEGPTGPKEKANWTMDEK</sequence>
<dbReference type="PANTHER" id="PTHR48152:SF3">
    <property type="entry name" value="DUF946 FAMILY PROTEIN (DUF946)"/>
    <property type="match status" value="1"/>
</dbReference>
<organism evidence="2 3">
    <name type="scientific">Asparagus officinalis</name>
    <name type="common">Garden asparagus</name>
    <dbReference type="NCBI Taxonomy" id="4686"/>
    <lineage>
        <taxon>Eukaryota</taxon>
        <taxon>Viridiplantae</taxon>
        <taxon>Streptophyta</taxon>
        <taxon>Embryophyta</taxon>
        <taxon>Tracheophyta</taxon>
        <taxon>Spermatophyta</taxon>
        <taxon>Magnoliopsida</taxon>
        <taxon>Liliopsida</taxon>
        <taxon>Asparagales</taxon>
        <taxon>Asparagaceae</taxon>
        <taxon>Asparagoideae</taxon>
        <taxon>Asparagus</taxon>
    </lineage>
</organism>
<feature type="region of interest" description="Disordered" evidence="1">
    <location>
        <begin position="54"/>
        <end position="91"/>
    </location>
</feature>
<gene>
    <name evidence="2" type="ORF">A4U43_C07F37570</name>
</gene>
<feature type="compositionally biased region" description="Basic and acidic residues" evidence="1">
    <location>
        <begin position="123"/>
        <end position="132"/>
    </location>
</feature>
<evidence type="ECO:0000313" key="3">
    <source>
        <dbReference type="Proteomes" id="UP000243459"/>
    </source>
</evidence>
<dbReference type="EMBL" id="CM007387">
    <property type="protein sequence ID" value="ONK65483.1"/>
    <property type="molecule type" value="Genomic_DNA"/>
</dbReference>
<name>A0A5P1EIA5_ASPOF</name>
<dbReference type="PANTHER" id="PTHR48152">
    <property type="entry name" value="F1C9.34 PROTEIN"/>
    <property type="match status" value="1"/>
</dbReference>